<evidence type="ECO:0000313" key="7">
    <source>
        <dbReference type="EMBL" id="RST88717.1"/>
    </source>
</evidence>
<dbReference type="GO" id="GO:0003677">
    <property type="term" value="F:DNA binding"/>
    <property type="evidence" value="ECO:0007669"/>
    <property type="project" value="UniProtKB-KW"/>
</dbReference>
<dbReference type="AlphaFoldDB" id="A0A3R9YBU0"/>
<keyword evidence="8" id="KW-1185">Reference proteome</keyword>
<protein>
    <submittedName>
        <fullName evidence="7">MerR family transcriptional regulator</fullName>
    </submittedName>
</protein>
<dbReference type="SUPFAM" id="SSF89082">
    <property type="entry name" value="Antibiotic binding domain of TipA-like multidrug resistance regulators"/>
    <property type="match status" value="1"/>
</dbReference>
<evidence type="ECO:0000256" key="2">
    <source>
        <dbReference type="ARBA" id="ARBA00023125"/>
    </source>
</evidence>
<dbReference type="PROSITE" id="PS50937">
    <property type="entry name" value="HTH_MERR_2"/>
    <property type="match status" value="1"/>
</dbReference>
<dbReference type="Gene3D" id="1.10.1660.10">
    <property type="match status" value="1"/>
</dbReference>
<organism evidence="7 8">
    <name type="scientific">Vagococcus humatus</name>
    <dbReference type="NCBI Taxonomy" id="1889241"/>
    <lineage>
        <taxon>Bacteria</taxon>
        <taxon>Bacillati</taxon>
        <taxon>Bacillota</taxon>
        <taxon>Bacilli</taxon>
        <taxon>Lactobacillales</taxon>
        <taxon>Enterococcaceae</taxon>
        <taxon>Vagococcus</taxon>
    </lineage>
</organism>
<feature type="coiled-coil region" evidence="5">
    <location>
        <begin position="154"/>
        <end position="181"/>
    </location>
</feature>
<evidence type="ECO:0000256" key="1">
    <source>
        <dbReference type="ARBA" id="ARBA00023015"/>
    </source>
</evidence>
<feature type="coiled-coil region" evidence="5">
    <location>
        <begin position="81"/>
        <end position="112"/>
    </location>
</feature>
<evidence type="ECO:0000256" key="4">
    <source>
        <dbReference type="ARBA" id="ARBA00023163"/>
    </source>
</evidence>
<keyword evidence="2" id="KW-0238">DNA-binding</keyword>
<keyword evidence="5" id="KW-0175">Coiled coil</keyword>
<evidence type="ECO:0000313" key="8">
    <source>
        <dbReference type="Proteomes" id="UP000277864"/>
    </source>
</evidence>
<dbReference type="Gene3D" id="1.10.490.50">
    <property type="entry name" value="Antibiotic binding domain of TipA-like multidrug resistance regulators"/>
    <property type="match status" value="1"/>
</dbReference>
<keyword evidence="1" id="KW-0805">Transcription regulation</keyword>
<dbReference type="RefSeq" id="WP_125943810.1">
    <property type="nucleotide sequence ID" value="NZ_PXZH01000006.1"/>
</dbReference>
<dbReference type="SMART" id="SM00422">
    <property type="entry name" value="HTH_MERR"/>
    <property type="match status" value="1"/>
</dbReference>
<dbReference type="InterPro" id="IPR012925">
    <property type="entry name" value="TipAS_dom"/>
</dbReference>
<evidence type="ECO:0000259" key="6">
    <source>
        <dbReference type="PROSITE" id="PS50937"/>
    </source>
</evidence>
<dbReference type="Proteomes" id="UP000277864">
    <property type="component" value="Unassembled WGS sequence"/>
</dbReference>
<dbReference type="InterPro" id="IPR036244">
    <property type="entry name" value="TipA-like_antibiotic-bd"/>
</dbReference>
<keyword evidence="4" id="KW-0804">Transcription</keyword>
<dbReference type="CDD" id="cd01106">
    <property type="entry name" value="HTH_TipAL-Mta"/>
    <property type="match status" value="1"/>
</dbReference>
<accession>A0A3R9YBU0</accession>
<dbReference type="PANTHER" id="PTHR30204:SF90">
    <property type="entry name" value="HTH-TYPE TRANSCRIPTIONAL ACTIVATOR MTA"/>
    <property type="match status" value="1"/>
</dbReference>
<sequence>MTTYHIKELAQLAHITTRTLRYYDEIDLLKPASISQNGYRLYGEKQVEQLHYILLLKELGLSLQTIQSILTHSDTDLVAILELHQQKLIQKQQQLTQLLQTVEKTIAEQKGEYHMTNEEKFNQFKQERIQKNDTLYGEEIRDKYGEELVEAVYQKQLNQTKESYQEQIQTEELLFASLKQALEQQTPLDDTQMIFQLHKDWLKQHWTFYSKEAHRGLATMYQETPTFLDYYDQRVGQGAGNLLVQIILAHTC</sequence>
<dbReference type="InterPro" id="IPR047057">
    <property type="entry name" value="MerR_fam"/>
</dbReference>
<evidence type="ECO:0000256" key="5">
    <source>
        <dbReference type="SAM" id="Coils"/>
    </source>
</evidence>
<dbReference type="OrthoDB" id="9814833at2"/>
<feature type="domain" description="HTH merR-type" evidence="6">
    <location>
        <begin position="3"/>
        <end position="72"/>
    </location>
</feature>
<evidence type="ECO:0000256" key="3">
    <source>
        <dbReference type="ARBA" id="ARBA00023159"/>
    </source>
</evidence>
<dbReference type="SUPFAM" id="SSF46955">
    <property type="entry name" value="Putative DNA-binding domain"/>
    <property type="match status" value="1"/>
</dbReference>
<dbReference type="Pfam" id="PF13411">
    <property type="entry name" value="MerR_1"/>
    <property type="match status" value="1"/>
</dbReference>
<dbReference type="Pfam" id="PF07739">
    <property type="entry name" value="TipAS"/>
    <property type="match status" value="1"/>
</dbReference>
<dbReference type="GO" id="GO:0003700">
    <property type="term" value="F:DNA-binding transcription factor activity"/>
    <property type="evidence" value="ECO:0007669"/>
    <property type="project" value="InterPro"/>
</dbReference>
<comment type="caution">
    <text evidence="7">The sequence shown here is derived from an EMBL/GenBank/DDBJ whole genome shotgun (WGS) entry which is preliminary data.</text>
</comment>
<dbReference type="EMBL" id="PXZH01000006">
    <property type="protein sequence ID" value="RST88717.1"/>
    <property type="molecule type" value="Genomic_DNA"/>
</dbReference>
<reference evidence="7 8" key="1">
    <citation type="submission" date="2018-03" db="EMBL/GenBank/DDBJ databases">
        <authorList>
            <person name="Gulvik C.A."/>
        </authorList>
    </citation>
    <scope>NUCLEOTIDE SEQUENCE [LARGE SCALE GENOMIC DNA]</scope>
    <source>
        <strain evidence="7 8">JCM 31581</strain>
    </source>
</reference>
<proteinExistence type="predicted"/>
<keyword evidence="3" id="KW-0010">Activator</keyword>
<dbReference type="InterPro" id="IPR009061">
    <property type="entry name" value="DNA-bd_dom_put_sf"/>
</dbReference>
<gene>
    <name evidence="7" type="ORF">C7P63_08935</name>
</gene>
<name>A0A3R9YBU0_9ENTE</name>
<dbReference type="PANTHER" id="PTHR30204">
    <property type="entry name" value="REDOX-CYCLING DRUG-SENSING TRANSCRIPTIONAL ACTIVATOR SOXR"/>
    <property type="match status" value="1"/>
</dbReference>
<dbReference type="InterPro" id="IPR000551">
    <property type="entry name" value="MerR-type_HTH_dom"/>
</dbReference>